<evidence type="ECO:0000256" key="1">
    <source>
        <dbReference type="ARBA" id="ARBA00004922"/>
    </source>
</evidence>
<gene>
    <name evidence="7" type="ORF">AB0T83_15170</name>
</gene>
<dbReference type="Gene3D" id="3.90.550.10">
    <property type="entry name" value="Spore Coat Polysaccharide Biosynthesis Protein SpsA, Chain A"/>
    <property type="match status" value="1"/>
</dbReference>
<dbReference type="EMBL" id="JBFBVU010000022">
    <property type="protein sequence ID" value="MEV8468117.1"/>
    <property type="molecule type" value="Genomic_DNA"/>
</dbReference>
<name>A0ABV3L980_9RHOB</name>
<evidence type="ECO:0000256" key="4">
    <source>
        <dbReference type="ARBA" id="ARBA00022803"/>
    </source>
</evidence>
<feature type="domain" description="O-GlcNAc transferase C-terminal" evidence="6">
    <location>
        <begin position="1150"/>
        <end position="1327"/>
    </location>
</feature>
<dbReference type="InterPro" id="IPR029489">
    <property type="entry name" value="OGT/SEC/SPY_C"/>
</dbReference>
<evidence type="ECO:0000256" key="3">
    <source>
        <dbReference type="ARBA" id="ARBA00022737"/>
    </source>
</evidence>
<keyword evidence="3" id="KW-0677">Repeat</keyword>
<dbReference type="SUPFAM" id="SSF53756">
    <property type="entry name" value="UDP-Glycosyltransferase/glycogen phosphorylase"/>
    <property type="match status" value="1"/>
</dbReference>
<dbReference type="InterPro" id="IPR027417">
    <property type="entry name" value="P-loop_NTPase"/>
</dbReference>
<keyword evidence="7" id="KW-0328">Glycosyltransferase</keyword>
<evidence type="ECO:0000313" key="7">
    <source>
        <dbReference type="EMBL" id="MEV8468117.1"/>
    </source>
</evidence>
<keyword evidence="8" id="KW-1185">Reference proteome</keyword>
<accession>A0ABV3L980</accession>
<comment type="caution">
    <text evidence="7">The sequence shown here is derived from an EMBL/GenBank/DDBJ whole genome shotgun (WGS) entry which is preliminary data.</text>
</comment>
<dbReference type="Pfam" id="PF13844">
    <property type="entry name" value="Glyco_transf_41"/>
    <property type="match status" value="1"/>
</dbReference>
<organism evidence="7 8">
    <name type="scientific">Meridianimarinicoccus marinus</name>
    <dbReference type="NCBI Taxonomy" id="3231483"/>
    <lineage>
        <taxon>Bacteria</taxon>
        <taxon>Pseudomonadati</taxon>
        <taxon>Pseudomonadota</taxon>
        <taxon>Alphaproteobacteria</taxon>
        <taxon>Rhodobacterales</taxon>
        <taxon>Paracoccaceae</taxon>
        <taxon>Meridianimarinicoccus</taxon>
    </lineage>
</organism>
<reference evidence="7 8" key="1">
    <citation type="submission" date="2024-07" db="EMBL/GenBank/DDBJ databases">
        <authorList>
            <person name="Kang M."/>
        </authorList>
    </citation>
    <scope>NUCLEOTIDE SEQUENCE [LARGE SCALE GENOMIC DNA]</scope>
    <source>
        <strain evidence="7 8">DFM31</strain>
    </source>
</reference>
<evidence type="ECO:0000259" key="6">
    <source>
        <dbReference type="Pfam" id="PF13844"/>
    </source>
</evidence>
<dbReference type="Gene3D" id="3.40.50.2000">
    <property type="entry name" value="Glycogen Phosphorylase B"/>
    <property type="match status" value="1"/>
</dbReference>
<dbReference type="Gene3D" id="3.40.50.11380">
    <property type="match status" value="1"/>
</dbReference>
<evidence type="ECO:0000313" key="8">
    <source>
        <dbReference type="Proteomes" id="UP001553161"/>
    </source>
</evidence>
<evidence type="ECO:0000256" key="2">
    <source>
        <dbReference type="ARBA" id="ARBA00022679"/>
    </source>
</evidence>
<dbReference type="EC" id="2.4.-.-" evidence="7"/>
<dbReference type="InterPro" id="IPR001173">
    <property type="entry name" value="Glyco_trans_2-like"/>
</dbReference>
<comment type="pathway">
    <text evidence="1">Protein modification; protein glycosylation.</text>
</comment>
<keyword evidence="2 7" id="KW-0808">Transferase</keyword>
<dbReference type="SUPFAM" id="SSF52540">
    <property type="entry name" value="P-loop containing nucleoside triphosphate hydrolases"/>
    <property type="match status" value="1"/>
</dbReference>
<dbReference type="InterPro" id="IPR029044">
    <property type="entry name" value="Nucleotide-diphossugar_trans"/>
</dbReference>
<dbReference type="Proteomes" id="UP001553161">
    <property type="component" value="Unassembled WGS sequence"/>
</dbReference>
<dbReference type="PANTHER" id="PTHR22916">
    <property type="entry name" value="GLYCOSYLTRANSFERASE"/>
    <property type="match status" value="1"/>
</dbReference>
<dbReference type="Gene3D" id="3.40.50.300">
    <property type="entry name" value="P-loop containing nucleotide triphosphate hydrolases"/>
    <property type="match status" value="1"/>
</dbReference>
<protein>
    <submittedName>
        <fullName evidence="7">Glycosyltransferase</fullName>
        <ecNumber evidence="7">2.4.-.-</ecNumber>
    </submittedName>
</protein>
<dbReference type="Pfam" id="PF00535">
    <property type="entry name" value="Glycos_transf_2"/>
    <property type="match status" value="1"/>
</dbReference>
<sequence>MTCRPMADDPSLSVVITNFNYGAYLGAAIESVLAQSQPVDELIVVDDGSRDASGDVLDRYGDRLIAIRQANGGQASAFNAGLARSSGKIVVFLDADDELEPDACALIRASWSPDLAALGYRMNMIDETGAVIGAYPLRPPSGDMRPELLSCGQFPFVPTSGNAFNGARLRPFFPLPEDRWRISADAVLLRLAAVLGPIRQLDIPLARYRVHGGNGYYRSAEPQQAVLDRAAHDAVDACLAVADSLEAAEEGVGASPAEPFELRRAALGLALDARQGGDPRMPLNRIARIARRLHGRGLPLRVVVAATLSQVALRLTGGRAGGLSGQVALVRDLGEWIQGDRFLAARKALYQSRWLVPVDPQTRPADHLHARSGFNRFDWTRSDDGMVLQRRAGDISVLPAEAPVDGLRIWFDMRALGGVPVDVEVSAGDKRLVRGRIDDSGTLTAVLGSAQFGIDNIASLRVSAWSAATRGWSRLAAPLKPGALLSVHAVTCAPLASDICLPLLSSGAALDVTGCLQGMGKAPDGALILRVARPDPRRGTALELCLGPDQPAGLLTATTEGGLVTKAKVTPSARVLVQVPPAETDRQDPLNLTLRLAPHAPGDPPEVHLNAIRRPFEAPPWPRLLAPGVIYDAADLAGDGGVFMDGWDTARAVELADFTGMIAVSLPPDIGPAPELEILLLMPQAGERLQPRLAVTLGEAVVAGVTISETGVLRVPLGDAVSWGWRRLDMAIHAATGPLERPERTRLRILSLTLNAVQTSLPDAQTAHRHETPFTLIADTASALRRSPDPVCDPGVVDRIDRALHSSVGCGAVVSRPQVLADLLTIGAARDATAISGATPVLVEGGAEELPRQFARAILQTPPWQALEASSFLESLTNPLLSRPDAVARYLTADWHRVETEADLRAYERHVLAMASWMAACFSTQPPGSPRDQLAECLLRCLRPLPLLFAGRDMRPVNHALGRALEALHLSRDRRITLPETPAAGPSIRIAALLRQQADVPETRILAGMLGTLPPEDFEITVYTLEREEDPHPLPPRFRIVPLDWPETMAAVATIRSAQPHVFWLASHFSGPDNLAAICAHRLAPLQVATTAVSPATTGLHSFDVMLGDRETAHSDLAGQYTERLVLADHPVQRFAGAGDAPDPTRASALLRARLGLPEAAVILMSTAHTDKISRDLLGHWLKILAAVPDAVLVLYPFAANWRLGRSRAGFVARVRAACADQLIPVERVRIEPPVAAAQIPDLLAGADLFLDSFPYSGATTVVEALQAGTPVISLDRKDTQAGRQGAAWVRAWGLGCHVADTPAEYCTRAVELAGSAQALQDTRAAIEPPCAMASESYGAALAATIAGLPGVPPPRTPPRYVFHHMAKAGGTTCRKVFSDWFEVVIDERDPWAEEPPGPPVDLAHLGPRHLLWSHFNPAGQRLRSRYPALLSDPNVRIITFVRDPLETALSSYFFECRHRAEHDPGFTPLPIDEHLSRAPLHPLAYHLLSIDADWRRALERYWFIGTLEHMGPCLKWLAAAFGKPAPRDLPWLNRTPRTLQPSPEAVRRFREQAALDYDIYGAARERMEAALAMDPREFVARPAGPPGLRTGSAGA</sequence>
<keyword evidence="4" id="KW-0802">TPR repeat</keyword>
<evidence type="ECO:0000259" key="5">
    <source>
        <dbReference type="Pfam" id="PF00535"/>
    </source>
</evidence>
<dbReference type="SUPFAM" id="SSF53448">
    <property type="entry name" value="Nucleotide-diphospho-sugar transferases"/>
    <property type="match status" value="1"/>
</dbReference>
<dbReference type="GO" id="GO:0016757">
    <property type="term" value="F:glycosyltransferase activity"/>
    <property type="evidence" value="ECO:0007669"/>
    <property type="project" value="UniProtKB-KW"/>
</dbReference>
<feature type="domain" description="Glycosyltransferase 2-like" evidence="5">
    <location>
        <begin position="13"/>
        <end position="104"/>
    </location>
</feature>
<proteinExistence type="predicted"/>